<accession>A0A9P9F9T8</accession>
<protein>
    <submittedName>
        <fullName evidence="4">Serine dehydratase domain-containing protein</fullName>
    </submittedName>
</protein>
<dbReference type="AlphaFoldDB" id="A0A9P9F9T8"/>
<evidence type="ECO:0000313" key="5">
    <source>
        <dbReference type="Proteomes" id="UP000738349"/>
    </source>
</evidence>
<evidence type="ECO:0000256" key="2">
    <source>
        <dbReference type="ARBA" id="ARBA00023239"/>
    </source>
</evidence>
<comment type="similarity">
    <text evidence="1">Belongs to the DSD1 family.</text>
</comment>
<feature type="domain" description="D-serine dehydratase-like" evidence="3">
    <location>
        <begin position="329"/>
        <end position="445"/>
    </location>
</feature>
<dbReference type="Pfam" id="PF14031">
    <property type="entry name" value="D-ser_dehydrat"/>
    <property type="match status" value="1"/>
</dbReference>
<dbReference type="SMART" id="SM01119">
    <property type="entry name" value="D-ser_dehydrat"/>
    <property type="match status" value="1"/>
</dbReference>
<dbReference type="InterPro" id="IPR051466">
    <property type="entry name" value="D-amino_acid_metab_enzyme"/>
</dbReference>
<gene>
    <name evidence="4" type="ORF">EDB81DRAFT_645524</name>
</gene>
<evidence type="ECO:0000259" key="3">
    <source>
        <dbReference type="SMART" id="SM01119"/>
    </source>
</evidence>
<dbReference type="InterPro" id="IPR029066">
    <property type="entry name" value="PLP-binding_barrel"/>
</dbReference>
<organism evidence="4 5">
    <name type="scientific">Dactylonectria macrodidyma</name>
    <dbReference type="NCBI Taxonomy" id="307937"/>
    <lineage>
        <taxon>Eukaryota</taxon>
        <taxon>Fungi</taxon>
        <taxon>Dikarya</taxon>
        <taxon>Ascomycota</taxon>
        <taxon>Pezizomycotina</taxon>
        <taxon>Sordariomycetes</taxon>
        <taxon>Hypocreomycetidae</taxon>
        <taxon>Hypocreales</taxon>
        <taxon>Nectriaceae</taxon>
        <taxon>Dactylonectria</taxon>
    </lineage>
</organism>
<name>A0A9P9F9T8_9HYPO</name>
<dbReference type="GO" id="GO:0036088">
    <property type="term" value="P:D-serine catabolic process"/>
    <property type="evidence" value="ECO:0007669"/>
    <property type="project" value="TreeGrafter"/>
</dbReference>
<sequence>MADIAKQSEVAAHPSSCHQDYVGKNVTELPKPAAILDVAKVRKHCSSMLNAARRLGVEFRAHVKTHKTIQLTKLQLGDSTEDAKLVVSTVAELEHLLPLLQSFVRSGRRVNIVYGMPLPPSQVPRIATAAHQLGPGSLTFIIDHPSQLGALGLFRELAGFPGGAFIKIDTGYHRAGLPAASINKEGLVQQISLLEAQDQVKLVGLYSHSSLSYQGATSRQALDALNDEISSCVEALGELRKYYTNERVLTISVGASPQVTATQDLLDREVSGDESANKLLDHLETFSSGEIEGFKTSLEVHAGVYSVLDLQQLATNSRVSLGSYEDEIALSVIAEVASVYNNGERQQPEVLIAVGTLGLGREPCQGYRGWGVVSSQSTPSLATPQRRLIVSRISQEHAILAWETLDGEDTTKLPPIPLEVGQSVFVYPNHACVTGAMYASYFVVDSSEQSSPHKVIDVWQRASGW</sequence>
<dbReference type="Gene3D" id="2.40.37.20">
    <property type="entry name" value="D-serine dehydratase-like domain"/>
    <property type="match status" value="1"/>
</dbReference>
<dbReference type="Pfam" id="PF01168">
    <property type="entry name" value="Ala_racemase_N"/>
    <property type="match status" value="1"/>
</dbReference>
<proteinExistence type="inferred from homology"/>
<dbReference type="SUPFAM" id="SSF51419">
    <property type="entry name" value="PLP-binding barrel"/>
    <property type="match status" value="1"/>
</dbReference>
<dbReference type="EMBL" id="JAGMUV010000005">
    <property type="protein sequence ID" value="KAH7156043.1"/>
    <property type="molecule type" value="Genomic_DNA"/>
</dbReference>
<comment type="caution">
    <text evidence="4">The sequence shown here is derived from an EMBL/GenBank/DDBJ whole genome shotgun (WGS) entry which is preliminary data.</text>
</comment>
<dbReference type="InterPro" id="IPR001608">
    <property type="entry name" value="Ala_racemase_N"/>
</dbReference>
<dbReference type="InterPro" id="IPR042208">
    <property type="entry name" value="D-ser_dehydrat-like_sf"/>
</dbReference>
<dbReference type="InterPro" id="IPR026956">
    <property type="entry name" value="D-ser_dehydrat-like_dom"/>
</dbReference>
<evidence type="ECO:0000313" key="4">
    <source>
        <dbReference type="EMBL" id="KAH7156043.1"/>
    </source>
</evidence>
<dbReference type="GO" id="GO:0008721">
    <property type="term" value="F:D-serine ammonia-lyase activity"/>
    <property type="evidence" value="ECO:0007669"/>
    <property type="project" value="TreeGrafter"/>
</dbReference>
<dbReference type="PANTHER" id="PTHR28004:SF2">
    <property type="entry name" value="D-SERINE DEHYDRATASE"/>
    <property type="match status" value="1"/>
</dbReference>
<dbReference type="PANTHER" id="PTHR28004">
    <property type="entry name" value="ZGC:162816-RELATED"/>
    <property type="match status" value="1"/>
</dbReference>
<keyword evidence="2" id="KW-0456">Lyase</keyword>
<dbReference type="Gene3D" id="3.20.20.10">
    <property type="entry name" value="Alanine racemase"/>
    <property type="match status" value="1"/>
</dbReference>
<dbReference type="OrthoDB" id="20198at2759"/>
<keyword evidence="5" id="KW-1185">Reference proteome</keyword>
<reference evidence="4" key="1">
    <citation type="journal article" date="2021" name="Nat. Commun.">
        <title>Genetic determinants of endophytism in the Arabidopsis root mycobiome.</title>
        <authorList>
            <person name="Mesny F."/>
            <person name="Miyauchi S."/>
            <person name="Thiergart T."/>
            <person name="Pickel B."/>
            <person name="Atanasova L."/>
            <person name="Karlsson M."/>
            <person name="Huettel B."/>
            <person name="Barry K.W."/>
            <person name="Haridas S."/>
            <person name="Chen C."/>
            <person name="Bauer D."/>
            <person name="Andreopoulos W."/>
            <person name="Pangilinan J."/>
            <person name="LaButti K."/>
            <person name="Riley R."/>
            <person name="Lipzen A."/>
            <person name="Clum A."/>
            <person name="Drula E."/>
            <person name="Henrissat B."/>
            <person name="Kohler A."/>
            <person name="Grigoriev I.V."/>
            <person name="Martin F.M."/>
            <person name="Hacquard S."/>
        </authorList>
    </citation>
    <scope>NUCLEOTIDE SEQUENCE</scope>
    <source>
        <strain evidence="4">MPI-CAGE-AT-0147</strain>
    </source>
</reference>
<dbReference type="Proteomes" id="UP000738349">
    <property type="component" value="Unassembled WGS sequence"/>
</dbReference>
<evidence type="ECO:0000256" key="1">
    <source>
        <dbReference type="ARBA" id="ARBA00005323"/>
    </source>
</evidence>